<dbReference type="EC" id="3.1.3.12" evidence="3"/>
<evidence type="ECO:0000313" key="4">
    <source>
        <dbReference type="EMBL" id="MFD1890436.1"/>
    </source>
</evidence>
<dbReference type="Pfam" id="PF02358">
    <property type="entry name" value="Trehalose_PPase"/>
    <property type="match status" value="1"/>
</dbReference>
<keyword evidence="5" id="KW-1185">Reference proteome</keyword>
<dbReference type="InterPro" id="IPR044651">
    <property type="entry name" value="OTSB-like"/>
</dbReference>
<dbReference type="NCBIfam" id="TIGR00685">
    <property type="entry name" value="T6PP"/>
    <property type="match status" value="1"/>
</dbReference>
<protein>
    <recommendedName>
        <fullName evidence="3">Trehalose 6-phosphate phosphatase</fullName>
        <ecNumber evidence="3">3.1.3.12</ecNumber>
    </recommendedName>
</protein>
<comment type="cofactor">
    <cofactor evidence="3">
        <name>Mg(2+)</name>
        <dbReference type="ChEBI" id="CHEBI:18420"/>
    </cofactor>
</comment>
<dbReference type="RefSeq" id="WP_343874784.1">
    <property type="nucleotide sequence ID" value="NZ_BAAAIX010000027.1"/>
</dbReference>
<dbReference type="GO" id="GO:0004805">
    <property type="term" value="F:trehalose-phosphatase activity"/>
    <property type="evidence" value="ECO:0007669"/>
    <property type="project" value="UniProtKB-EC"/>
</dbReference>
<proteinExistence type="inferred from homology"/>
<gene>
    <name evidence="4" type="primary">otsB</name>
    <name evidence="4" type="ORF">ACFSCS_09635</name>
</gene>
<dbReference type="Gene3D" id="3.40.50.1000">
    <property type="entry name" value="HAD superfamily/HAD-like"/>
    <property type="match status" value="1"/>
</dbReference>
<dbReference type="EMBL" id="JBHUFZ010000019">
    <property type="protein sequence ID" value="MFD1890436.1"/>
    <property type="molecule type" value="Genomic_DNA"/>
</dbReference>
<evidence type="ECO:0000256" key="2">
    <source>
        <dbReference type="ARBA" id="ARBA00024179"/>
    </source>
</evidence>
<evidence type="ECO:0000256" key="1">
    <source>
        <dbReference type="ARBA" id="ARBA00022801"/>
    </source>
</evidence>
<dbReference type="InterPro" id="IPR036412">
    <property type="entry name" value="HAD-like_sf"/>
</dbReference>
<dbReference type="PANTHER" id="PTHR43768">
    <property type="entry name" value="TREHALOSE 6-PHOSPHATE PHOSPHATASE"/>
    <property type="match status" value="1"/>
</dbReference>
<dbReference type="Proteomes" id="UP001597326">
    <property type="component" value="Unassembled WGS sequence"/>
</dbReference>
<dbReference type="Gene3D" id="3.30.70.1020">
    <property type="entry name" value="Trehalose-6-phosphate phosphatase related protein, domain 2"/>
    <property type="match status" value="1"/>
</dbReference>
<comment type="catalytic activity">
    <reaction evidence="3">
        <text>alpha,alpha-trehalose 6-phosphate + H2O = alpha,alpha-trehalose + phosphate</text>
        <dbReference type="Rhea" id="RHEA:23420"/>
        <dbReference type="ChEBI" id="CHEBI:15377"/>
        <dbReference type="ChEBI" id="CHEBI:16551"/>
        <dbReference type="ChEBI" id="CHEBI:43474"/>
        <dbReference type="ChEBI" id="CHEBI:58429"/>
        <dbReference type="EC" id="3.1.3.12"/>
    </reaction>
</comment>
<reference evidence="5" key="1">
    <citation type="journal article" date="2019" name="Int. J. Syst. Evol. Microbiol.">
        <title>The Global Catalogue of Microorganisms (GCM) 10K type strain sequencing project: providing services to taxonomists for standard genome sequencing and annotation.</title>
        <authorList>
            <consortium name="The Broad Institute Genomics Platform"/>
            <consortium name="The Broad Institute Genome Sequencing Center for Infectious Disease"/>
            <person name="Wu L."/>
            <person name="Ma J."/>
        </authorList>
    </citation>
    <scope>NUCLEOTIDE SEQUENCE [LARGE SCALE GENOMIC DNA]</scope>
    <source>
        <strain evidence="5">CAIM 431</strain>
    </source>
</reference>
<evidence type="ECO:0000313" key="5">
    <source>
        <dbReference type="Proteomes" id="UP001597326"/>
    </source>
</evidence>
<accession>A0ABW4RVZ5</accession>
<dbReference type="SUPFAM" id="SSF56784">
    <property type="entry name" value="HAD-like"/>
    <property type="match status" value="1"/>
</dbReference>
<sequence length="296" mass="31082">MSEQTATLPSTGQWRAVTELGERSVDLVAAHLDRTLLATDFDGTLSPIVEDPMAARMHPAARAALVQLAPRVGQLAVITGRGVDVVRELGRFSEEPAFGQVLVLGQYGQEAWDAASGETTSPPAPLSVRAAKSQVTELLAANAELDFLSGVAVEDKGRAIGVHTRRALDPAAAYDWLREPLAGIATEHELVLEPGRNVIELRSSTTTKGEALHLLAQRSHPAVVVMMGDDLGDLAAFAAVRELTADGVLGLCVVAGSQEQPAVAAQADVLCGGPEGVAAWLAEVSRAVDALPQRER</sequence>
<comment type="pathway">
    <text evidence="3">Glycan biosynthesis; trehalose biosynthesis.</text>
</comment>
<dbReference type="InterPro" id="IPR023214">
    <property type="entry name" value="HAD_sf"/>
</dbReference>
<keyword evidence="3" id="KW-0479">Metal-binding</keyword>
<name>A0ABW4RVZ5_9ACTN</name>
<keyword evidence="1 3" id="KW-0378">Hydrolase</keyword>
<comment type="similarity">
    <text evidence="3">Belongs to the trehalose phosphatase family.</text>
</comment>
<comment type="function">
    <text evidence="2 3">Removes the phosphate from trehalose 6-phosphate to produce free trehalose.</text>
</comment>
<organism evidence="4 5">
    <name type="scientific">Luteococcus peritonei</name>
    <dbReference type="NCBI Taxonomy" id="88874"/>
    <lineage>
        <taxon>Bacteria</taxon>
        <taxon>Bacillati</taxon>
        <taxon>Actinomycetota</taxon>
        <taxon>Actinomycetes</taxon>
        <taxon>Propionibacteriales</taxon>
        <taxon>Propionibacteriaceae</taxon>
        <taxon>Luteococcus</taxon>
    </lineage>
</organism>
<evidence type="ECO:0000256" key="3">
    <source>
        <dbReference type="RuleBase" id="RU361117"/>
    </source>
</evidence>
<dbReference type="PANTHER" id="PTHR43768:SF3">
    <property type="entry name" value="TREHALOSE 6-PHOSPHATE PHOSPHATASE"/>
    <property type="match status" value="1"/>
</dbReference>
<keyword evidence="3" id="KW-0460">Magnesium</keyword>
<comment type="caution">
    <text evidence="4">The sequence shown here is derived from an EMBL/GenBank/DDBJ whole genome shotgun (WGS) entry which is preliminary data.</text>
</comment>
<dbReference type="InterPro" id="IPR003337">
    <property type="entry name" value="Trehalose_PPase"/>
</dbReference>